<dbReference type="GO" id="GO:0008270">
    <property type="term" value="F:zinc ion binding"/>
    <property type="evidence" value="ECO:0007669"/>
    <property type="project" value="UniProtKB-KW"/>
</dbReference>
<reference evidence="3" key="1">
    <citation type="submission" date="2023-08" db="EMBL/GenBank/DDBJ databases">
        <title>A de novo genome assembly of Solanum verrucosum Schlechtendal, a Mexican diploid species geographically isolated from the other diploid A-genome species in potato relatives.</title>
        <authorList>
            <person name="Hosaka K."/>
        </authorList>
    </citation>
    <scope>NUCLEOTIDE SEQUENCE</scope>
    <source>
        <tissue evidence="3">Young leaves</tissue>
    </source>
</reference>
<keyword evidence="1" id="KW-0479">Metal-binding</keyword>
<organism evidence="3 4">
    <name type="scientific">Solanum verrucosum</name>
    <dbReference type="NCBI Taxonomy" id="315347"/>
    <lineage>
        <taxon>Eukaryota</taxon>
        <taxon>Viridiplantae</taxon>
        <taxon>Streptophyta</taxon>
        <taxon>Embryophyta</taxon>
        <taxon>Tracheophyta</taxon>
        <taxon>Spermatophyta</taxon>
        <taxon>Magnoliopsida</taxon>
        <taxon>eudicotyledons</taxon>
        <taxon>Gunneridae</taxon>
        <taxon>Pentapetalae</taxon>
        <taxon>asterids</taxon>
        <taxon>lamiids</taxon>
        <taxon>Solanales</taxon>
        <taxon>Solanaceae</taxon>
        <taxon>Solanoideae</taxon>
        <taxon>Solaneae</taxon>
        <taxon>Solanum</taxon>
    </lineage>
</organism>
<dbReference type="PROSITE" id="PS50157">
    <property type="entry name" value="ZINC_FINGER_C2H2_2"/>
    <property type="match status" value="1"/>
</dbReference>
<dbReference type="EMBL" id="CP133617">
    <property type="protein sequence ID" value="WMV34435.1"/>
    <property type="molecule type" value="Genomic_DNA"/>
</dbReference>
<evidence type="ECO:0000313" key="4">
    <source>
        <dbReference type="Proteomes" id="UP001234989"/>
    </source>
</evidence>
<feature type="domain" description="C2H2-type" evidence="2">
    <location>
        <begin position="21"/>
        <end position="44"/>
    </location>
</feature>
<evidence type="ECO:0000256" key="1">
    <source>
        <dbReference type="PROSITE-ProRule" id="PRU00042"/>
    </source>
</evidence>
<proteinExistence type="predicted"/>
<dbReference type="Pfam" id="PF13966">
    <property type="entry name" value="zf-RVT"/>
    <property type="match status" value="1"/>
</dbReference>
<dbReference type="InterPro" id="IPR013087">
    <property type="entry name" value="Znf_C2H2_type"/>
</dbReference>
<keyword evidence="1" id="KW-0863">Zinc-finger</keyword>
<dbReference type="Proteomes" id="UP001234989">
    <property type="component" value="Chromosome 6"/>
</dbReference>
<evidence type="ECO:0000313" key="3">
    <source>
        <dbReference type="EMBL" id="WMV34435.1"/>
    </source>
</evidence>
<keyword evidence="4" id="KW-1185">Reference proteome</keyword>
<gene>
    <name evidence="3" type="ORF">MTR67_027820</name>
</gene>
<protein>
    <recommendedName>
        <fullName evidence="2">C2H2-type domain-containing protein</fullName>
    </recommendedName>
</protein>
<name>A0AAF0TZQ8_SOLVR</name>
<accession>A0AAF0TZQ8</accession>
<evidence type="ECO:0000259" key="2">
    <source>
        <dbReference type="PROSITE" id="PS50157"/>
    </source>
</evidence>
<sequence length="144" mass="16914">MAKEAVLTQDNVMKRGRTLCSRCFLCGETFETVNHLFLHCKYTHHLWRIFLSLKGISWTMPRKVAEALLCWEEAGVHAKDRGRWRIIPGAIWWAVWKERNSRCFESIENNVQKVKLNCILLLVFWCNQLYSNDTVSIIDVLDSI</sequence>
<dbReference type="InterPro" id="IPR026960">
    <property type="entry name" value="RVT-Znf"/>
</dbReference>
<dbReference type="AlphaFoldDB" id="A0AAF0TZQ8"/>
<keyword evidence="1" id="KW-0862">Zinc</keyword>